<dbReference type="AlphaFoldDB" id="A0AAV4S4H3"/>
<name>A0AAV4S4H3_9ARAC</name>
<organism evidence="1 2">
    <name type="scientific">Caerostris darwini</name>
    <dbReference type="NCBI Taxonomy" id="1538125"/>
    <lineage>
        <taxon>Eukaryota</taxon>
        <taxon>Metazoa</taxon>
        <taxon>Ecdysozoa</taxon>
        <taxon>Arthropoda</taxon>
        <taxon>Chelicerata</taxon>
        <taxon>Arachnida</taxon>
        <taxon>Araneae</taxon>
        <taxon>Araneomorphae</taxon>
        <taxon>Entelegynae</taxon>
        <taxon>Araneoidea</taxon>
        <taxon>Araneidae</taxon>
        <taxon>Caerostris</taxon>
    </lineage>
</organism>
<keyword evidence="2" id="KW-1185">Reference proteome</keyword>
<evidence type="ECO:0000313" key="2">
    <source>
        <dbReference type="Proteomes" id="UP001054837"/>
    </source>
</evidence>
<gene>
    <name evidence="1" type="ORF">CDAR_558531</name>
</gene>
<dbReference type="Proteomes" id="UP001054837">
    <property type="component" value="Unassembled WGS sequence"/>
</dbReference>
<reference evidence="1 2" key="1">
    <citation type="submission" date="2021-06" db="EMBL/GenBank/DDBJ databases">
        <title>Caerostris darwini draft genome.</title>
        <authorList>
            <person name="Kono N."/>
            <person name="Arakawa K."/>
        </authorList>
    </citation>
    <scope>NUCLEOTIDE SEQUENCE [LARGE SCALE GENOMIC DNA]</scope>
</reference>
<dbReference type="EMBL" id="BPLQ01007235">
    <property type="protein sequence ID" value="GIY28909.1"/>
    <property type="molecule type" value="Genomic_DNA"/>
</dbReference>
<sequence length="113" mass="12980">MHIILHLRFHGDSPLQSPRQPFRSRNPPVRPIILNRIGRTKRSARVFFNRLAFPVDMLDLNYLSGDSRAKESQLIKICGIMSRSTEQIRALCLARESDVAMREISGGREAYCQ</sequence>
<proteinExistence type="predicted"/>
<comment type="caution">
    <text evidence="1">The sequence shown here is derived from an EMBL/GenBank/DDBJ whole genome shotgun (WGS) entry which is preliminary data.</text>
</comment>
<protein>
    <submittedName>
        <fullName evidence="1">Uncharacterized protein</fullName>
    </submittedName>
</protein>
<evidence type="ECO:0000313" key="1">
    <source>
        <dbReference type="EMBL" id="GIY28909.1"/>
    </source>
</evidence>
<accession>A0AAV4S4H3</accession>